<dbReference type="Proteomes" id="UP001157418">
    <property type="component" value="Unassembled WGS sequence"/>
</dbReference>
<evidence type="ECO:0000256" key="1">
    <source>
        <dbReference type="SAM" id="MobiDB-lite"/>
    </source>
</evidence>
<evidence type="ECO:0000313" key="2">
    <source>
        <dbReference type="EMBL" id="CAH1437454.1"/>
    </source>
</evidence>
<reference evidence="2 3" key="1">
    <citation type="submission" date="2022-01" db="EMBL/GenBank/DDBJ databases">
        <authorList>
            <person name="Xiong W."/>
            <person name="Schranz E."/>
        </authorList>
    </citation>
    <scope>NUCLEOTIDE SEQUENCE [LARGE SCALE GENOMIC DNA]</scope>
</reference>
<name>A0AAU9NI66_9ASTR</name>
<protein>
    <recommendedName>
        <fullName evidence="4">DUF4283 domain-containing protein</fullName>
    </recommendedName>
</protein>
<dbReference type="EMBL" id="CAKMRJ010004445">
    <property type="protein sequence ID" value="CAH1437454.1"/>
    <property type="molecule type" value="Genomic_DNA"/>
</dbReference>
<organism evidence="2 3">
    <name type="scientific">Lactuca virosa</name>
    <dbReference type="NCBI Taxonomy" id="75947"/>
    <lineage>
        <taxon>Eukaryota</taxon>
        <taxon>Viridiplantae</taxon>
        <taxon>Streptophyta</taxon>
        <taxon>Embryophyta</taxon>
        <taxon>Tracheophyta</taxon>
        <taxon>Spermatophyta</taxon>
        <taxon>Magnoliopsida</taxon>
        <taxon>eudicotyledons</taxon>
        <taxon>Gunneridae</taxon>
        <taxon>Pentapetalae</taxon>
        <taxon>asterids</taxon>
        <taxon>campanulids</taxon>
        <taxon>Asterales</taxon>
        <taxon>Asteraceae</taxon>
        <taxon>Cichorioideae</taxon>
        <taxon>Cichorieae</taxon>
        <taxon>Lactucinae</taxon>
        <taxon>Lactuca</taxon>
    </lineage>
</organism>
<dbReference type="AlphaFoldDB" id="A0AAU9NI66"/>
<sequence>MKYTEPLMTSGGTEEPSLQWRPESLFLPPPPPIPRPSPIPLRTGTFMEQWLKSELTLVGEARSYAHLTSLLDSILNGDDGRYKAKYLGGLKIGIRFRNPFDVRKFMGDKGEWSLWLKWIDMGDKIDLKEDKISWLKVVGLPLHLWDEGNFRAITRKMGVISNSIEISMAKIDVSHMKICVITTSLKRMNKEITVVADNKIFKVGIYEIDDDWKPFSTHNYDNDME</sequence>
<keyword evidence="3" id="KW-1185">Reference proteome</keyword>
<feature type="region of interest" description="Disordered" evidence="1">
    <location>
        <begin position="1"/>
        <end position="21"/>
    </location>
</feature>
<dbReference type="PANTHER" id="PTHR34427:SF5">
    <property type="entry name" value="DUF4283 DOMAIN-CONTAINING PROTEIN"/>
    <property type="match status" value="1"/>
</dbReference>
<proteinExistence type="predicted"/>
<gene>
    <name evidence="2" type="ORF">LVIROSA_LOCUS23783</name>
</gene>
<evidence type="ECO:0008006" key="4">
    <source>
        <dbReference type="Google" id="ProtNLM"/>
    </source>
</evidence>
<comment type="caution">
    <text evidence="2">The sequence shown here is derived from an EMBL/GenBank/DDBJ whole genome shotgun (WGS) entry which is preliminary data.</text>
</comment>
<accession>A0AAU9NI66</accession>
<evidence type="ECO:0000313" key="3">
    <source>
        <dbReference type="Proteomes" id="UP001157418"/>
    </source>
</evidence>
<dbReference type="PANTHER" id="PTHR34427">
    <property type="entry name" value="DUF4283 DOMAIN PROTEIN"/>
    <property type="match status" value="1"/>
</dbReference>